<gene>
    <name evidence="1" type="ORF">F4820DRAFT_439903</name>
</gene>
<name>A0ACB9YJF6_9PEZI</name>
<protein>
    <submittedName>
        <fullName evidence="1">Uncharacterized protein</fullName>
    </submittedName>
</protein>
<sequence length="826" mass="95229">MSTPFICQRCIGRLSRLQNKQLKPNFQLHTQAAAAPTSGSQPIWSPSEERQRFAVKDDFPIGNRPKPPSCSRGLDAQQLQYEAGVKTTPRWDGHVKKFTPRRRPLLADRMPVRSPRDLKSKILASLGNYNVVYDDIIRFYGLTREETRHAVTQLERLLWGRDSLEEAAIRLDLYHEWKTNFKDLLRKKGGSLETNTTFDQLIMKDAWHRLDHQRRASLWPQTILSVLRTSPGTLPSFIQSSFHSTSCPSYILEDATYLLFQISDSEIVGRAGQEQLTELVFFLLENSPPRYISLEQTIIRKVMSWLPTLRVLELYEALKTVEHPLHWNTSLHFASCFAQHSMYKAKAASLLHSLRYKRGFDINSPAAASVCTTLLNLKAEDKLPDDEAAPDELFKLLLDLGFRPNLLGLSALMRNFCVRGRVEVAWNIFNLLIQRRIQPDVQVFSILLNGAKEAVDVESLQRVVNAISASKSWSPYLINDLLDSIYQMNEFHNKSERSSRTSRKENCKMAWRFMVQIYTKFFRLAPLQKLTRYPLENLLVLDVKKQLPAHLSQMDRLAATLAPLPDRLLMQPGSITLSLMFKAHLRSIKSLGPLRAYYHLFKELLRKGDRTVVNLVKDHGTAIFNIFLRDFLQFRSSVRDGLQILHEATIEHRRYSKDIRHPSQLLRTYTILMNGLRNHRHPQLVIVTLVRMIKEGITPNITTWNVVIGTLLRENHIREAVRVMQHMEQIGLETNQRTVREITRLSHSKRVRIAQLKEKLGKNRTNLDDLSLAKSLLHILRRKPSEISMKRAREINRQYREAGESSEEPLLEKASNEQAIGTTASA</sequence>
<comment type="caution">
    <text evidence="1">The sequence shown here is derived from an EMBL/GenBank/DDBJ whole genome shotgun (WGS) entry which is preliminary data.</text>
</comment>
<proteinExistence type="predicted"/>
<dbReference type="EMBL" id="MU393637">
    <property type="protein sequence ID" value="KAI4859381.1"/>
    <property type="molecule type" value="Genomic_DNA"/>
</dbReference>
<dbReference type="Proteomes" id="UP001497700">
    <property type="component" value="Unassembled WGS sequence"/>
</dbReference>
<accession>A0ACB9YJF6</accession>
<keyword evidence="2" id="KW-1185">Reference proteome</keyword>
<evidence type="ECO:0000313" key="1">
    <source>
        <dbReference type="EMBL" id="KAI4859381.1"/>
    </source>
</evidence>
<organism evidence="1 2">
    <name type="scientific">Hypoxylon rubiginosum</name>
    <dbReference type="NCBI Taxonomy" id="110542"/>
    <lineage>
        <taxon>Eukaryota</taxon>
        <taxon>Fungi</taxon>
        <taxon>Dikarya</taxon>
        <taxon>Ascomycota</taxon>
        <taxon>Pezizomycotina</taxon>
        <taxon>Sordariomycetes</taxon>
        <taxon>Xylariomycetidae</taxon>
        <taxon>Xylariales</taxon>
        <taxon>Hypoxylaceae</taxon>
        <taxon>Hypoxylon</taxon>
    </lineage>
</organism>
<evidence type="ECO:0000313" key="2">
    <source>
        <dbReference type="Proteomes" id="UP001497700"/>
    </source>
</evidence>
<reference evidence="1 2" key="1">
    <citation type="journal article" date="2022" name="New Phytol.">
        <title>Ecological generalism drives hyperdiversity of secondary metabolite gene clusters in xylarialean endophytes.</title>
        <authorList>
            <person name="Franco M.E.E."/>
            <person name="Wisecaver J.H."/>
            <person name="Arnold A.E."/>
            <person name="Ju Y.M."/>
            <person name="Slot J.C."/>
            <person name="Ahrendt S."/>
            <person name="Moore L.P."/>
            <person name="Eastman K.E."/>
            <person name="Scott K."/>
            <person name="Konkel Z."/>
            <person name="Mondo S.J."/>
            <person name="Kuo A."/>
            <person name="Hayes R.D."/>
            <person name="Haridas S."/>
            <person name="Andreopoulos B."/>
            <person name="Riley R."/>
            <person name="LaButti K."/>
            <person name="Pangilinan J."/>
            <person name="Lipzen A."/>
            <person name="Amirebrahimi M."/>
            <person name="Yan J."/>
            <person name="Adam C."/>
            <person name="Keymanesh K."/>
            <person name="Ng V."/>
            <person name="Louie K."/>
            <person name="Northen T."/>
            <person name="Drula E."/>
            <person name="Henrissat B."/>
            <person name="Hsieh H.M."/>
            <person name="Youens-Clark K."/>
            <person name="Lutzoni F."/>
            <person name="Miadlikowska J."/>
            <person name="Eastwood D.C."/>
            <person name="Hamelin R.C."/>
            <person name="Grigoriev I.V."/>
            <person name="U'Ren J.M."/>
        </authorList>
    </citation>
    <scope>NUCLEOTIDE SEQUENCE [LARGE SCALE GENOMIC DNA]</scope>
    <source>
        <strain evidence="1 2">CBS 119005</strain>
    </source>
</reference>